<dbReference type="GO" id="GO:0047448">
    <property type="term" value="F:5-dehydro-4-deoxyglucarate dehydratase activity"/>
    <property type="evidence" value="ECO:0007669"/>
    <property type="project" value="UniProtKB-EC"/>
</dbReference>
<dbReference type="RefSeq" id="WP_379956969.1">
    <property type="nucleotide sequence ID" value="NZ_JAUYVI010000005.1"/>
</dbReference>
<organism evidence="3 4">
    <name type="scientific">Dongia sedimenti</name>
    <dbReference type="NCBI Taxonomy" id="3064282"/>
    <lineage>
        <taxon>Bacteria</taxon>
        <taxon>Pseudomonadati</taxon>
        <taxon>Pseudomonadota</taxon>
        <taxon>Alphaproteobacteria</taxon>
        <taxon>Rhodospirillales</taxon>
        <taxon>Dongiaceae</taxon>
        <taxon>Dongia</taxon>
    </lineage>
</organism>
<dbReference type="EC" id="4.2.1.41" evidence="3"/>
<keyword evidence="1 2" id="KW-0456">Lyase</keyword>
<dbReference type="Gene3D" id="3.20.20.70">
    <property type="entry name" value="Aldolase class I"/>
    <property type="match status" value="1"/>
</dbReference>
<accession>A0ABU0YND1</accession>
<dbReference type="PANTHER" id="PTHR12128">
    <property type="entry name" value="DIHYDRODIPICOLINATE SYNTHASE"/>
    <property type="match status" value="1"/>
</dbReference>
<evidence type="ECO:0000256" key="2">
    <source>
        <dbReference type="PIRNR" id="PIRNR001365"/>
    </source>
</evidence>
<dbReference type="GO" id="GO:0008840">
    <property type="term" value="F:4-hydroxy-tetrahydrodipicolinate synthase activity"/>
    <property type="evidence" value="ECO:0007669"/>
    <property type="project" value="UniProtKB-EC"/>
</dbReference>
<dbReference type="InterPro" id="IPR013785">
    <property type="entry name" value="Aldolase_TIM"/>
</dbReference>
<dbReference type="PANTHER" id="PTHR12128:SF72">
    <property type="entry name" value="DIHYDRODIPICOLINATE SYNTHASE"/>
    <property type="match status" value="1"/>
</dbReference>
<keyword evidence="4" id="KW-1185">Reference proteome</keyword>
<evidence type="ECO:0000313" key="3">
    <source>
        <dbReference type="EMBL" id="MDQ7249220.1"/>
    </source>
</evidence>
<reference evidence="4" key="1">
    <citation type="submission" date="2023-08" db="EMBL/GenBank/DDBJ databases">
        <title>Rhodospirillaceae gen. nov., a novel taxon isolated from the Yangtze River Yuezi River estuary sludge.</title>
        <authorList>
            <person name="Ruan L."/>
        </authorList>
    </citation>
    <scope>NUCLEOTIDE SEQUENCE [LARGE SCALE GENOMIC DNA]</scope>
    <source>
        <strain evidence="4">R-7</strain>
    </source>
</reference>
<dbReference type="CDD" id="cd00408">
    <property type="entry name" value="DHDPS-like"/>
    <property type="match status" value="1"/>
</dbReference>
<dbReference type="SUPFAM" id="SSF51569">
    <property type="entry name" value="Aldolase"/>
    <property type="match status" value="1"/>
</dbReference>
<dbReference type="EC" id="4.3.3.7" evidence="3"/>
<dbReference type="Proteomes" id="UP001230156">
    <property type="component" value="Unassembled WGS sequence"/>
</dbReference>
<evidence type="ECO:0000313" key="4">
    <source>
        <dbReference type="Proteomes" id="UP001230156"/>
    </source>
</evidence>
<evidence type="ECO:0000256" key="1">
    <source>
        <dbReference type="ARBA" id="ARBA00023239"/>
    </source>
</evidence>
<sequence length="305" mass="33412">MGRKPFWTGIFPAVTTQFSKEGALDLAATQKEVDALLKAGVHGLIMLGTCGENCSLLPEEKRQVLAATKEVVKGRVPIVSGVSEYTTALGCQYAKDAEKIGIDGLMVLPGMVYKADAREAVAHFRTVARSTGLPIMIYNNPLVYGVDVKPEGFVDLAAEQNIVAIKESSDDPRRITDLHNTVGERYTLFCGVDDLLLESVALGIDGWVSGLTDVFPEESIALWNTALAGRFDEARAIYRWFTPTLHLDTHMKLVQYIKLGQQVVGLGTEWVRAPRLPLEGEERQRILGLYETAVANRPQLKQAAA</sequence>
<dbReference type="EC" id="4.1.3.3" evidence="3"/>
<comment type="similarity">
    <text evidence="2">Belongs to the DapA family.</text>
</comment>
<protein>
    <submittedName>
        <fullName evidence="3">Dihydrodipicolinate synthase family protein</fullName>
        <ecNumber evidence="3">4.1.3.3</ecNumber>
        <ecNumber evidence="3">4.2.1.41</ecNumber>
        <ecNumber evidence="3">4.3.3.7</ecNumber>
    </submittedName>
</protein>
<dbReference type="InterPro" id="IPR002220">
    <property type="entry name" value="DapA-like"/>
</dbReference>
<dbReference type="PIRSF" id="PIRSF001365">
    <property type="entry name" value="DHDPS"/>
    <property type="match status" value="1"/>
</dbReference>
<dbReference type="GO" id="GO:0008747">
    <property type="term" value="F:N-acetylneuraminate lyase activity"/>
    <property type="evidence" value="ECO:0007669"/>
    <property type="project" value="UniProtKB-EC"/>
</dbReference>
<comment type="caution">
    <text evidence="3">The sequence shown here is derived from an EMBL/GenBank/DDBJ whole genome shotgun (WGS) entry which is preliminary data.</text>
</comment>
<gene>
    <name evidence="3" type="ORF">Q8A70_16145</name>
</gene>
<proteinExistence type="inferred from homology"/>
<dbReference type="EMBL" id="JAUYVI010000005">
    <property type="protein sequence ID" value="MDQ7249220.1"/>
    <property type="molecule type" value="Genomic_DNA"/>
</dbReference>
<dbReference type="PRINTS" id="PR00146">
    <property type="entry name" value="DHPICSNTHASE"/>
</dbReference>
<name>A0ABU0YND1_9PROT</name>
<dbReference type="Pfam" id="PF00701">
    <property type="entry name" value="DHDPS"/>
    <property type="match status" value="1"/>
</dbReference>
<dbReference type="SMART" id="SM01130">
    <property type="entry name" value="DHDPS"/>
    <property type="match status" value="1"/>
</dbReference>